<organism evidence="9 10">
    <name type="scientific">Euphydryas editha</name>
    <name type="common">Edith's checkerspot</name>
    <dbReference type="NCBI Taxonomy" id="104508"/>
    <lineage>
        <taxon>Eukaryota</taxon>
        <taxon>Metazoa</taxon>
        <taxon>Ecdysozoa</taxon>
        <taxon>Arthropoda</taxon>
        <taxon>Hexapoda</taxon>
        <taxon>Insecta</taxon>
        <taxon>Pterygota</taxon>
        <taxon>Neoptera</taxon>
        <taxon>Endopterygota</taxon>
        <taxon>Lepidoptera</taxon>
        <taxon>Glossata</taxon>
        <taxon>Ditrysia</taxon>
        <taxon>Papilionoidea</taxon>
        <taxon>Nymphalidae</taxon>
        <taxon>Nymphalinae</taxon>
        <taxon>Euphydryas</taxon>
    </lineage>
</organism>
<keyword evidence="4 7" id="KW-0862">Zinc</keyword>
<keyword evidence="7" id="KW-0732">Signal</keyword>
<evidence type="ECO:0000256" key="3">
    <source>
        <dbReference type="ARBA" id="ARBA00022801"/>
    </source>
</evidence>
<feature type="domain" description="Peptidase M12A" evidence="8">
    <location>
        <begin position="39"/>
        <end position="237"/>
    </location>
</feature>
<sequence length="277" mass="31979">MFSCCLILFSHHAFLFVYGFKTDLRDSINILQNSKDLKEVRLNWPKGIINYNVDEQAYSSSVRADIKQAMRIIESNSCIKFNLVPVQESGDKAWIHISNPNKERECIHEPRLMQNGEILLVLGYDCLTKKDLLHTLLHGIGLKDEVTHPHRDKYIRVQWNNIQPGYRHLYRKQSAEIAKNIVEYDPLSVMQFHDHAFSMNGRATIAPLEPGLLIYPSDSLSQLDRMRLQVYFGHECNKRKVYDILNMCKSSSNKNNVQALSFNVNLGQLDPSSEEDV</sequence>
<dbReference type="PANTHER" id="PTHR10127:SF780">
    <property type="entry name" value="METALLOENDOPEPTIDASE"/>
    <property type="match status" value="1"/>
</dbReference>
<evidence type="ECO:0000313" key="9">
    <source>
        <dbReference type="EMBL" id="CAH2093652.1"/>
    </source>
</evidence>
<keyword evidence="10" id="KW-1185">Reference proteome</keyword>
<dbReference type="InterPro" id="IPR006026">
    <property type="entry name" value="Peptidase_Metallo"/>
</dbReference>
<feature type="chain" id="PRO_5043108025" description="Metalloendopeptidase" evidence="7">
    <location>
        <begin position="20"/>
        <end position="277"/>
    </location>
</feature>
<dbReference type="GO" id="GO:0006508">
    <property type="term" value="P:proteolysis"/>
    <property type="evidence" value="ECO:0007669"/>
    <property type="project" value="UniProtKB-KW"/>
</dbReference>
<feature type="signal peptide" evidence="7">
    <location>
        <begin position="1"/>
        <end position="19"/>
    </location>
</feature>
<reference evidence="9" key="1">
    <citation type="submission" date="2022-03" db="EMBL/GenBank/DDBJ databases">
        <authorList>
            <person name="Tunstrom K."/>
        </authorList>
    </citation>
    <scope>NUCLEOTIDE SEQUENCE</scope>
</reference>
<evidence type="ECO:0000313" key="10">
    <source>
        <dbReference type="Proteomes" id="UP001153954"/>
    </source>
</evidence>
<dbReference type="GO" id="GO:0008270">
    <property type="term" value="F:zinc ion binding"/>
    <property type="evidence" value="ECO:0007669"/>
    <property type="project" value="InterPro"/>
</dbReference>
<keyword evidence="5 7" id="KW-0482">Metalloprotease</keyword>
<evidence type="ECO:0000256" key="4">
    <source>
        <dbReference type="ARBA" id="ARBA00022833"/>
    </source>
</evidence>
<keyword evidence="3 7" id="KW-0378">Hydrolase</keyword>
<evidence type="ECO:0000256" key="7">
    <source>
        <dbReference type="RuleBase" id="RU361183"/>
    </source>
</evidence>
<dbReference type="AlphaFoldDB" id="A0AAU9U761"/>
<evidence type="ECO:0000256" key="2">
    <source>
        <dbReference type="ARBA" id="ARBA00022723"/>
    </source>
</evidence>
<dbReference type="SUPFAM" id="SSF55486">
    <property type="entry name" value="Metalloproteases ('zincins'), catalytic domain"/>
    <property type="match status" value="1"/>
</dbReference>
<proteinExistence type="predicted"/>
<comment type="cofactor">
    <cofactor evidence="7">
        <name>Zn(2+)</name>
        <dbReference type="ChEBI" id="CHEBI:29105"/>
    </cofactor>
    <text evidence="7">Binds 1 zinc ion per subunit.</text>
</comment>
<accession>A0AAU9U761</accession>
<evidence type="ECO:0000256" key="5">
    <source>
        <dbReference type="ARBA" id="ARBA00023049"/>
    </source>
</evidence>
<keyword evidence="1 7" id="KW-0645">Protease</keyword>
<dbReference type="Proteomes" id="UP001153954">
    <property type="component" value="Unassembled WGS sequence"/>
</dbReference>
<dbReference type="PRINTS" id="PR00480">
    <property type="entry name" value="ASTACIN"/>
</dbReference>
<protein>
    <recommendedName>
        <fullName evidence="7">Metalloendopeptidase</fullName>
        <ecNumber evidence="7">3.4.24.-</ecNumber>
    </recommendedName>
</protein>
<dbReference type="EMBL" id="CAKOGL010000013">
    <property type="protein sequence ID" value="CAH2093652.1"/>
    <property type="molecule type" value="Genomic_DNA"/>
</dbReference>
<dbReference type="EC" id="3.4.24.-" evidence="7"/>
<name>A0AAU9U761_EUPED</name>
<evidence type="ECO:0000256" key="6">
    <source>
        <dbReference type="PROSITE-ProRule" id="PRU01211"/>
    </source>
</evidence>
<comment type="caution">
    <text evidence="6">Lacks conserved residue(s) required for the propagation of feature annotation.</text>
</comment>
<dbReference type="Gene3D" id="3.40.390.10">
    <property type="entry name" value="Collagenase (Catalytic Domain)"/>
    <property type="match status" value="1"/>
</dbReference>
<keyword evidence="2 7" id="KW-0479">Metal-binding</keyword>
<gene>
    <name evidence="9" type="ORF">EEDITHA_LOCUS9299</name>
</gene>
<dbReference type="PROSITE" id="PS51864">
    <property type="entry name" value="ASTACIN"/>
    <property type="match status" value="1"/>
</dbReference>
<dbReference type="SMART" id="SM00235">
    <property type="entry name" value="ZnMc"/>
    <property type="match status" value="1"/>
</dbReference>
<comment type="caution">
    <text evidence="9">The sequence shown here is derived from an EMBL/GenBank/DDBJ whole genome shotgun (WGS) entry which is preliminary data.</text>
</comment>
<dbReference type="GO" id="GO:0004222">
    <property type="term" value="F:metalloendopeptidase activity"/>
    <property type="evidence" value="ECO:0007669"/>
    <property type="project" value="UniProtKB-UniRule"/>
</dbReference>
<evidence type="ECO:0000256" key="1">
    <source>
        <dbReference type="ARBA" id="ARBA00022670"/>
    </source>
</evidence>
<dbReference type="Pfam" id="PF01400">
    <property type="entry name" value="Astacin"/>
    <property type="match status" value="1"/>
</dbReference>
<evidence type="ECO:0000259" key="8">
    <source>
        <dbReference type="PROSITE" id="PS51864"/>
    </source>
</evidence>
<dbReference type="InterPro" id="IPR001506">
    <property type="entry name" value="Peptidase_M12A"/>
</dbReference>
<dbReference type="InterPro" id="IPR024079">
    <property type="entry name" value="MetalloPept_cat_dom_sf"/>
</dbReference>
<dbReference type="PANTHER" id="PTHR10127">
    <property type="entry name" value="DISCOIDIN, CUB, EGF, LAMININ , AND ZINC METALLOPROTEASE DOMAIN CONTAINING"/>
    <property type="match status" value="1"/>
</dbReference>